<evidence type="ECO:0000313" key="1">
    <source>
        <dbReference type="EMBL" id="KAJ1141943.1"/>
    </source>
</evidence>
<sequence>MKEAHVSFEEDIKVEVGEQLMVEDPLSVLSHEAAIAVDVYYEPLRPVDMDALASGFMGSGSNIAVTTPAVSPSVPAEVAGFDHVCSLEIASEAMVDVLSAVAGYFLDTIEFGHGNMLGASLTF</sequence>
<organism evidence="1 2">
    <name type="scientific">Pleurodeles waltl</name>
    <name type="common">Iberian ribbed newt</name>
    <dbReference type="NCBI Taxonomy" id="8319"/>
    <lineage>
        <taxon>Eukaryota</taxon>
        <taxon>Metazoa</taxon>
        <taxon>Chordata</taxon>
        <taxon>Craniata</taxon>
        <taxon>Vertebrata</taxon>
        <taxon>Euteleostomi</taxon>
        <taxon>Amphibia</taxon>
        <taxon>Batrachia</taxon>
        <taxon>Caudata</taxon>
        <taxon>Salamandroidea</taxon>
        <taxon>Salamandridae</taxon>
        <taxon>Pleurodelinae</taxon>
        <taxon>Pleurodeles</taxon>
    </lineage>
</organism>
<comment type="caution">
    <text evidence="1">The sequence shown here is derived from an EMBL/GenBank/DDBJ whole genome shotgun (WGS) entry which is preliminary data.</text>
</comment>
<keyword evidence="2" id="KW-1185">Reference proteome</keyword>
<dbReference type="Proteomes" id="UP001066276">
    <property type="component" value="Chromosome 6"/>
</dbReference>
<proteinExistence type="predicted"/>
<name>A0AAV7QU84_PLEWA</name>
<accession>A0AAV7QU84</accession>
<protein>
    <submittedName>
        <fullName evidence="1">Uncharacterized protein</fullName>
    </submittedName>
</protein>
<dbReference type="AlphaFoldDB" id="A0AAV7QU84"/>
<evidence type="ECO:0000313" key="2">
    <source>
        <dbReference type="Proteomes" id="UP001066276"/>
    </source>
</evidence>
<dbReference type="EMBL" id="JANPWB010000010">
    <property type="protein sequence ID" value="KAJ1141943.1"/>
    <property type="molecule type" value="Genomic_DNA"/>
</dbReference>
<gene>
    <name evidence="1" type="ORF">NDU88_008271</name>
</gene>
<reference evidence="1" key="1">
    <citation type="journal article" date="2022" name="bioRxiv">
        <title>Sequencing and chromosome-scale assembly of the giantPleurodeles waltlgenome.</title>
        <authorList>
            <person name="Brown T."/>
            <person name="Elewa A."/>
            <person name="Iarovenko S."/>
            <person name="Subramanian E."/>
            <person name="Araus A.J."/>
            <person name="Petzold A."/>
            <person name="Susuki M."/>
            <person name="Suzuki K.-i.T."/>
            <person name="Hayashi T."/>
            <person name="Toyoda A."/>
            <person name="Oliveira C."/>
            <person name="Osipova E."/>
            <person name="Leigh N.D."/>
            <person name="Simon A."/>
            <person name="Yun M.H."/>
        </authorList>
    </citation>
    <scope>NUCLEOTIDE SEQUENCE</scope>
    <source>
        <strain evidence="1">20211129_DDA</strain>
        <tissue evidence="1">Liver</tissue>
    </source>
</reference>